<feature type="compositionally biased region" description="Basic and acidic residues" evidence="1">
    <location>
        <begin position="14"/>
        <end position="42"/>
    </location>
</feature>
<name>A0A2Z6ZT02_9LAMI</name>
<feature type="compositionally biased region" description="Basic residues" evidence="1">
    <location>
        <begin position="103"/>
        <end position="125"/>
    </location>
</feature>
<accession>A0A2Z6ZT02</accession>
<dbReference type="Proteomes" id="UP000250235">
    <property type="component" value="Unassembled WGS sequence"/>
</dbReference>
<feature type="compositionally biased region" description="Polar residues" evidence="1">
    <location>
        <begin position="126"/>
        <end position="153"/>
    </location>
</feature>
<dbReference type="AlphaFoldDB" id="A0A2Z6ZT02"/>
<protein>
    <submittedName>
        <fullName evidence="2">Uncharacterized protein</fullName>
    </submittedName>
</protein>
<reference evidence="2 3" key="1">
    <citation type="journal article" date="2015" name="Proc. Natl. Acad. Sci. U.S.A.">
        <title>The resurrection genome of Boea hygrometrica: A blueprint for survival of dehydration.</title>
        <authorList>
            <person name="Xiao L."/>
            <person name="Yang G."/>
            <person name="Zhang L."/>
            <person name="Yang X."/>
            <person name="Zhao S."/>
            <person name="Ji Z."/>
            <person name="Zhou Q."/>
            <person name="Hu M."/>
            <person name="Wang Y."/>
            <person name="Chen M."/>
            <person name="Xu Y."/>
            <person name="Jin H."/>
            <person name="Xiao X."/>
            <person name="Hu G."/>
            <person name="Bao F."/>
            <person name="Hu Y."/>
            <person name="Wan P."/>
            <person name="Li L."/>
            <person name="Deng X."/>
            <person name="Kuang T."/>
            <person name="Xiang C."/>
            <person name="Zhu J.K."/>
            <person name="Oliver M.J."/>
            <person name="He Y."/>
        </authorList>
    </citation>
    <scope>NUCLEOTIDE SEQUENCE [LARGE SCALE GENOMIC DNA]</scope>
    <source>
        <strain evidence="3">cv. XS01</strain>
    </source>
</reference>
<keyword evidence="3" id="KW-1185">Reference proteome</keyword>
<proteinExistence type="predicted"/>
<sequence>MGPTSHTGPKTSRVARDSPEPNPRRNQTSRHDIAGDSPERRPAGGAATTKSRDGSTHNQPPSSEPASHFMPAIVACRGATAARSGAQPSRDERPWRCATSAHHAAHQARIKRHERRTIVARKKRPASTSRNLCANNQPTKLSRTTSGGQQQLTADVRHHARSSAHQSHSSARDGVHVTASVARPCAQAAHLTCASDGAPPHTAAAGGRFKDFEFSI</sequence>
<feature type="compositionally biased region" description="Polar residues" evidence="1">
    <location>
        <begin position="56"/>
        <end position="65"/>
    </location>
</feature>
<evidence type="ECO:0000256" key="1">
    <source>
        <dbReference type="SAM" id="MobiDB-lite"/>
    </source>
</evidence>
<gene>
    <name evidence="2" type="ORF">F511_46649</name>
</gene>
<dbReference type="EMBL" id="KV133028">
    <property type="protein sequence ID" value="KZT76326.1"/>
    <property type="molecule type" value="Genomic_DNA"/>
</dbReference>
<evidence type="ECO:0000313" key="3">
    <source>
        <dbReference type="Proteomes" id="UP000250235"/>
    </source>
</evidence>
<organism evidence="2 3">
    <name type="scientific">Dorcoceras hygrometricum</name>
    <dbReference type="NCBI Taxonomy" id="472368"/>
    <lineage>
        <taxon>Eukaryota</taxon>
        <taxon>Viridiplantae</taxon>
        <taxon>Streptophyta</taxon>
        <taxon>Embryophyta</taxon>
        <taxon>Tracheophyta</taxon>
        <taxon>Spermatophyta</taxon>
        <taxon>Magnoliopsida</taxon>
        <taxon>eudicotyledons</taxon>
        <taxon>Gunneridae</taxon>
        <taxon>Pentapetalae</taxon>
        <taxon>asterids</taxon>
        <taxon>lamiids</taxon>
        <taxon>Lamiales</taxon>
        <taxon>Gesneriaceae</taxon>
        <taxon>Didymocarpoideae</taxon>
        <taxon>Trichosporeae</taxon>
        <taxon>Loxocarpinae</taxon>
        <taxon>Dorcoceras</taxon>
    </lineage>
</organism>
<feature type="compositionally biased region" description="Polar residues" evidence="1">
    <location>
        <begin position="1"/>
        <end position="10"/>
    </location>
</feature>
<evidence type="ECO:0000313" key="2">
    <source>
        <dbReference type="EMBL" id="KZT76326.1"/>
    </source>
</evidence>
<feature type="region of interest" description="Disordered" evidence="1">
    <location>
        <begin position="1"/>
        <end position="175"/>
    </location>
</feature>